<accession>A0A074X1S9</accession>
<evidence type="ECO:0000256" key="3">
    <source>
        <dbReference type="ARBA" id="ARBA00012551"/>
    </source>
</evidence>
<keyword evidence="5" id="KW-0378">Hydrolase</keyword>
<dbReference type="GeneID" id="40748758"/>
<name>A0A074X1S9_AURPU</name>
<dbReference type="InterPro" id="IPR000330">
    <property type="entry name" value="SNF2_N"/>
</dbReference>
<feature type="compositionally biased region" description="Low complexity" evidence="11">
    <location>
        <begin position="72"/>
        <end position="83"/>
    </location>
</feature>
<evidence type="ECO:0000256" key="2">
    <source>
        <dbReference type="ARBA" id="ARBA00007025"/>
    </source>
</evidence>
<dbReference type="InterPro" id="IPR014001">
    <property type="entry name" value="Helicase_ATP-bd"/>
</dbReference>
<organism evidence="14 15">
    <name type="scientific">Aureobasidium pullulans EXF-150</name>
    <dbReference type="NCBI Taxonomy" id="1043002"/>
    <lineage>
        <taxon>Eukaryota</taxon>
        <taxon>Fungi</taxon>
        <taxon>Dikarya</taxon>
        <taxon>Ascomycota</taxon>
        <taxon>Pezizomycotina</taxon>
        <taxon>Dothideomycetes</taxon>
        <taxon>Dothideomycetidae</taxon>
        <taxon>Dothideales</taxon>
        <taxon>Saccotheciaceae</taxon>
        <taxon>Aureobasidium</taxon>
    </lineage>
</organism>
<dbReference type="Gene3D" id="3.40.50.10810">
    <property type="entry name" value="Tandem AAA-ATPase domain"/>
    <property type="match status" value="1"/>
</dbReference>
<dbReference type="InterPro" id="IPR027417">
    <property type="entry name" value="P-loop_NTPase"/>
</dbReference>
<dbReference type="PANTHER" id="PTHR10799">
    <property type="entry name" value="SNF2/RAD54 HELICASE FAMILY"/>
    <property type="match status" value="1"/>
</dbReference>
<dbReference type="GO" id="GO:0003678">
    <property type="term" value="F:DNA helicase activity"/>
    <property type="evidence" value="ECO:0007669"/>
    <property type="project" value="UniProtKB-EC"/>
</dbReference>
<feature type="region of interest" description="Disordered" evidence="11">
    <location>
        <begin position="1137"/>
        <end position="1167"/>
    </location>
</feature>
<dbReference type="PROSITE" id="PS51192">
    <property type="entry name" value="HELICASE_ATP_BIND_1"/>
    <property type="match status" value="1"/>
</dbReference>
<keyword evidence="15" id="KW-1185">Reference proteome</keyword>
<evidence type="ECO:0000259" key="13">
    <source>
        <dbReference type="PROSITE" id="PS51194"/>
    </source>
</evidence>
<dbReference type="EMBL" id="KL585006">
    <property type="protein sequence ID" value="KEQ79363.1"/>
    <property type="molecule type" value="Genomic_DNA"/>
</dbReference>
<dbReference type="SMART" id="SM00487">
    <property type="entry name" value="DEXDc"/>
    <property type="match status" value="1"/>
</dbReference>
<dbReference type="GO" id="GO:0005694">
    <property type="term" value="C:chromosome"/>
    <property type="evidence" value="ECO:0007669"/>
    <property type="project" value="UniProtKB-ARBA"/>
</dbReference>
<proteinExistence type="inferred from homology"/>
<dbReference type="GO" id="GO:0005524">
    <property type="term" value="F:ATP binding"/>
    <property type="evidence" value="ECO:0007669"/>
    <property type="project" value="UniProtKB-KW"/>
</dbReference>
<dbReference type="EC" id="3.6.4.12" evidence="3"/>
<reference evidence="14 15" key="1">
    <citation type="journal article" date="2014" name="BMC Genomics">
        <title>Genome sequencing of four Aureobasidium pullulans varieties: biotechnological potential, stress tolerance, and description of new species.</title>
        <authorList>
            <person name="Gostin Ar C."/>
            <person name="Ohm R.A."/>
            <person name="Kogej T."/>
            <person name="Sonjak S."/>
            <person name="Turk M."/>
            <person name="Zajc J."/>
            <person name="Zalar P."/>
            <person name="Grube M."/>
            <person name="Sun H."/>
            <person name="Han J."/>
            <person name="Sharma A."/>
            <person name="Chiniquy J."/>
            <person name="Ngan C.Y."/>
            <person name="Lipzen A."/>
            <person name="Barry K."/>
            <person name="Grigoriev I.V."/>
            <person name="Gunde-Cimerman N."/>
        </authorList>
    </citation>
    <scope>NUCLEOTIDE SEQUENCE [LARGE SCALE GENOMIC DNA]</scope>
    <source>
        <strain evidence="14 15">EXF-150</strain>
    </source>
</reference>
<dbReference type="InterPro" id="IPR001650">
    <property type="entry name" value="Helicase_C-like"/>
</dbReference>
<feature type="domain" description="Helicase ATP-binding" evidence="12">
    <location>
        <begin position="605"/>
        <end position="773"/>
    </location>
</feature>
<keyword evidence="10" id="KW-0539">Nucleus</keyword>
<protein>
    <recommendedName>
        <fullName evidence="3">DNA helicase</fullName>
        <ecNumber evidence="3">3.6.4.12</ecNumber>
    </recommendedName>
</protein>
<evidence type="ECO:0000259" key="12">
    <source>
        <dbReference type="PROSITE" id="PS51192"/>
    </source>
</evidence>
<gene>
    <name evidence="14" type="ORF">M438DRAFT_349684</name>
</gene>
<feature type="compositionally biased region" description="Polar residues" evidence="11">
    <location>
        <begin position="347"/>
        <end position="358"/>
    </location>
</feature>
<feature type="compositionally biased region" description="Basic and acidic residues" evidence="11">
    <location>
        <begin position="1137"/>
        <end position="1151"/>
    </location>
</feature>
<dbReference type="STRING" id="1043002.A0A074X1S9"/>
<feature type="region of interest" description="Disordered" evidence="11">
    <location>
        <begin position="316"/>
        <end position="416"/>
    </location>
</feature>
<evidence type="ECO:0000256" key="5">
    <source>
        <dbReference type="ARBA" id="ARBA00022801"/>
    </source>
</evidence>
<dbReference type="Proteomes" id="UP000030706">
    <property type="component" value="Unassembled WGS sequence"/>
</dbReference>
<keyword evidence="6" id="KW-0347">Helicase</keyword>
<evidence type="ECO:0000256" key="9">
    <source>
        <dbReference type="ARBA" id="ARBA00023125"/>
    </source>
</evidence>
<dbReference type="SUPFAM" id="SSF52540">
    <property type="entry name" value="P-loop containing nucleoside triphosphate hydrolases"/>
    <property type="match status" value="2"/>
</dbReference>
<evidence type="ECO:0000313" key="15">
    <source>
        <dbReference type="Proteomes" id="UP000030706"/>
    </source>
</evidence>
<evidence type="ECO:0000256" key="4">
    <source>
        <dbReference type="ARBA" id="ARBA00022741"/>
    </source>
</evidence>
<dbReference type="OrthoDB" id="5857104at2759"/>
<dbReference type="GO" id="GO:0016787">
    <property type="term" value="F:hydrolase activity"/>
    <property type="evidence" value="ECO:0007669"/>
    <property type="project" value="UniProtKB-KW"/>
</dbReference>
<dbReference type="Gene3D" id="3.40.50.300">
    <property type="entry name" value="P-loop containing nucleotide triphosphate hydrolases"/>
    <property type="match status" value="1"/>
</dbReference>
<evidence type="ECO:0000256" key="10">
    <source>
        <dbReference type="ARBA" id="ARBA00023242"/>
    </source>
</evidence>
<keyword evidence="4" id="KW-0547">Nucleotide-binding</keyword>
<feature type="region of interest" description="Disordered" evidence="11">
    <location>
        <begin position="1"/>
        <end position="57"/>
    </location>
</feature>
<dbReference type="PROSITE" id="PS51194">
    <property type="entry name" value="HELICASE_CTER"/>
    <property type="match status" value="1"/>
</dbReference>
<dbReference type="GO" id="GO:0140658">
    <property type="term" value="F:ATP-dependent chromatin remodeler activity"/>
    <property type="evidence" value="ECO:0007669"/>
    <property type="project" value="UniProtKB-ARBA"/>
</dbReference>
<dbReference type="SMART" id="SM00490">
    <property type="entry name" value="HELICc"/>
    <property type="match status" value="1"/>
</dbReference>
<feature type="compositionally biased region" description="Low complexity" evidence="11">
    <location>
        <begin position="27"/>
        <end position="43"/>
    </location>
</feature>
<keyword evidence="9" id="KW-0238">DNA-binding</keyword>
<keyword evidence="7" id="KW-0067">ATP-binding</keyword>
<feature type="domain" description="Helicase C-terminal" evidence="13">
    <location>
        <begin position="963"/>
        <end position="1119"/>
    </location>
</feature>
<dbReference type="InterPro" id="IPR038718">
    <property type="entry name" value="SNF2-like_sf"/>
</dbReference>
<evidence type="ECO:0000313" key="14">
    <source>
        <dbReference type="EMBL" id="KEQ79363.1"/>
    </source>
</evidence>
<feature type="region of interest" description="Disordered" evidence="11">
    <location>
        <begin position="71"/>
        <end position="204"/>
    </location>
</feature>
<evidence type="ECO:0000256" key="7">
    <source>
        <dbReference type="ARBA" id="ARBA00022840"/>
    </source>
</evidence>
<dbReference type="AlphaFoldDB" id="A0A074X1S9"/>
<dbReference type="RefSeq" id="XP_029755550.1">
    <property type="nucleotide sequence ID" value="XM_029906452.1"/>
</dbReference>
<evidence type="ECO:0000256" key="8">
    <source>
        <dbReference type="ARBA" id="ARBA00022853"/>
    </source>
</evidence>
<evidence type="ECO:0000256" key="11">
    <source>
        <dbReference type="SAM" id="MobiDB-lite"/>
    </source>
</evidence>
<feature type="region of interest" description="Disordered" evidence="11">
    <location>
        <begin position="225"/>
        <end position="244"/>
    </location>
</feature>
<dbReference type="Pfam" id="PF00271">
    <property type="entry name" value="Helicase_C"/>
    <property type="match status" value="1"/>
</dbReference>
<sequence>MDSDPILSSPVKRQKTAGGYRPAGRRPQTQTQTQSQPTHASATVPTQILSRPPPKANLTFANLMADLTAESQPYLTQPTQPLPAAQKRSHSSTPTVQVARSSPAPVPESPLQHPHSRPSSTLGARFAPPGTAFRRPPGTLQSSRPVPLINIDDDDDFVDPPIDRSSDTEGPATQPAIIPTAFTKGGRNLDSSPNRVHDSPKSSAEKFKTFTSSFAYNGAMESAYGGVSRNKPHQRQPAPSRAQPVQDMSIADIFDVGMQKKVERMMTVLPGRPIRTLNNALEKSRGNFDDAVDLIFREEDNDNNMDVVDLTSSDIESNAAKPSAQPRPAAKQQVKAPTRTIADKYSINKSKPATTSSDAGKPKRRLVQGRKNPASPTGSPSPTKPVEAPPKKRAVTVIDSDDSDAESAKESSEEDTSDFDGRLLKFFNTCSAQDLADMSNEKLEIAQFILSKKPFRSLNAIRNISDAAPLKSGKKSAKKAIGDKVLDVCEEMYRGYEAVDELVEKCDNLGKPIADTMKQWGIDFAAATKDGELALTSLEDAHHDSGIGTPASSTGVFDDDDDDIVKPKSSRPTKIKKNIFLKQPSNMSTDLIMKDYQLFGLNWLNLLWSKKLSCILADDMGLGKTCQVIAFLAHLKQTEVQGVHLVVVPGSTLENWIRELNRFCPALEVAPYYGSQAERENQRYDYGSRLDEIDVIVTTYETAVGKYDTDFLRKVVRPVVCVFDEGHALKNSQSKRHQQLMRIPAEFRLLLTGTPLQNNLQELASLLSFILPSLFNSRREDLDSIFKYKATTKDADHAALLSAQRIARARSMMTPFILRRKKQQVLKHMPAKHRRVEYCDMLPEQREVYNEMVKQAVDARTQPKKGATKAAKTAQEMTALRFAALHPLLLRRKYGEKELEKLAKALQRSEEYGDNKPDLIWRMLTEQTKGGDFGMHRFCLEYDFLNKYILRNNEWMNSGKINKLKELLEAYIKNGDRVLIFSQFTTMMDILEAVLETLSIKFMRLDGSTPMATRQDIIDQFTTDLSIPVFMLSTKAGGAGINLACANKVIILDSGFNPQDDIQAENRAHRVGQTRDVEVVRLVTRGTIEEQIHALGESKLALDDRVAGAEDAAAEKKLEADAALAVEDMFFKHLEEEKKDEHPKMDDKDAIDAMDSTSDNTAAANNKDLRDEFRDGLKVAGLDVKEEEDVKKEFDVKEEADVKKE</sequence>
<dbReference type="GO" id="GO:0003677">
    <property type="term" value="F:DNA binding"/>
    <property type="evidence" value="ECO:0007669"/>
    <property type="project" value="UniProtKB-KW"/>
</dbReference>
<comment type="similarity">
    <text evidence="2">Belongs to the SNF2/RAD54 helicase family.</text>
</comment>
<keyword evidence="8" id="KW-0156">Chromatin regulator</keyword>
<evidence type="ECO:0000256" key="1">
    <source>
        <dbReference type="ARBA" id="ARBA00004123"/>
    </source>
</evidence>
<dbReference type="GO" id="GO:0005634">
    <property type="term" value="C:nucleus"/>
    <property type="evidence" value="ECO:0007669"/>
    <property type="project" value="UniProtKB-SubCell"/>
</dbReference>
<dbReference type="InterPro" id="IPR049730">
    <property type="entry name" value="SNF2/RAD54-like_C"/>
</dbReference>
<evidence type="ECO:0000256" key="6">
    <source>
        <dbReference type="ARBA" id="ARBA00022806"/>
    </source>
</evidence>
<feature type="compositionally biased region" description="Polar residues" evidence="11">
    <location>
        <begin position="91"/>
        <end position="100"/>
    </location>
</feature>
<dbReference type="HOGENOM" id="CLU_000315_16_2_1"/>
<dbReference type="FunFam" id="3.40.50.10810:FF:000014">
    <property type="entry name" value="SWI/SNF-related matrix-associated actin-dependent regulator of chromatin subfamily A containing DEAD/H box 1"/>
    <property type="match status" value="1"/>
</dbReference>
<comment type="subcellular location">
    <subcellularLocation>
        <location evidence="1">Nucleus</location>
    </subcellularLocation>
</comment>
<feature type="compositionally biased region" description="Basic and acidic residues" evidence="11">
    <location>
        <begin position="195"/>
        <end position="204"/>
    </location>
</feature>
<dbReference type="Pfam" id="PF00176">
    <property type="entry name" value="SNF2-rel_dom"/>
    <property type="match status" value="1"/>
</dbReference>
<dbReference type="CDD" id="cd18793">
    <property type="entry name" value="SF2_C_SNF"/>
    <property type="match status" value="1"/>
</dbReference>